<protein>
    <recommendedName>
        <fullName evidence="4 9">Phosphoenolpyruvate carboxylase</fullName>
        <shortName evidence="9">PEPC</shortName>
        <shortName evidence="9">PEPCase</shortName>
        <ecNumber evidence="3 9">4.1.1.31</ecNumber>
    </recommendedName>
</protein>
<dbReference type="GO" id="GO:0015977">
    <property type="term" value="P:carbon fixation"/>
    <property type="evidence" value="ECO:0007669"/>
    <property type="project" value="UniProtKB-UniRule"/>
</dbReference>
<reference evidence="12 13" key="1">
    <citation type="submission" date="2016-10" db="EMBL/GenBank/DDBJ databases">
        <authorList>
            <person name="de Groot N.N."/>
        </authorList>
    </citation>
    <scope>NUCLEOTIDE SEQUENCE [LARGE SCALE GENOMIC DNA]</scope>
    <source>
        <strain evidence="12 13">DSM 21800</strain>
    </source>
</reference>
<feature type="compositionally biased region" description="Polar residues" evidence="11">
    <location>
        <begin position="66"/>
        <end position="75"/>
    </location>
</feature>
<evidence type="ECO:0000256" key="5">
    <source>
        <dbReference type="ARBA" id="ARBA00022842"/>
    </source>
</evidence>
<feature type="compositionally biased region" description="Acidic residues" evidence="11">
    <location>
        <begin position="53"/>
        <end position="62"/>
    </location>
</feature>
<accession>A0A1H1N8Z4</accession>
<dbReference type="PRINTS" id="PR00150">
    <property type="entry name" value="PEPCARBXLASE"/>
</dbReference>
<evidence type="ECO:0000256" key="4">
    <source>
        <dbReference type="ARBA" id="ARBA00022419"/>
    </source>
</evidence>
<dbReference type="PANTHER" id="PTHR30523:SF6">
    <property type="entry name" value="PHOSPHOENOLPYRUVATE CARBOXYLASE"/>
    <property type="match status" value="1"/>
</dbReference>
<evidence type="ECO:0000256" key="1">
    <source>
        <dbReference type="ARBA" id="ARBA00003670"/>
    </source>
</evidence>
<dbReference type="HAMAP" id="MF_00595">
    <property type="entry name" value="PEPcase_type1"/>
    <property type="match status" value="1"/>
</dbReference>
<evidence type="ECO:0000256" key="11">
    <source>
        <dbReference type="SAM" id="MobiDB-lite"/>
    </source>
</evidence>
<dbReference type="GO" id="GO:0006107">
    <property type="term" value="P:oxaloacetate metabolic process"/>
    <property type="evidence" value="ECO:0007669"/>
    <property type="project" value="UniProtKB-UniRule"/>
</dbReference>
<proteinExistence type="inferred from homology"/>
<evidence type="ECO:0000256" key="10">
    <source>
        <dbReference type="PROSITE-ProRule" id="PRU10111"/>
    </source>
</evidence>
<dbReference type="InterPro" id="IPR018129">
    <property type="entry name" value="PEP_COase_Lys_AS"/>
</dbReference>
<evidence type="ECO:0000256" key="2">
    <source>
        <dbReference type="ARBA" id="ARBA00008346"/>
    </source>
</evidence>
<dbReference type="GO" id="GO:0000287">
    <property type="term" value="F:magnesium ion binding"/>
    <property type="evidence" value="ECO:0007669"/>
    <property type="project" value="UniProtKB-UniRule"/>
</dbReference>
<comment type="cofactor">
    <cofactor evidence="9">
        <name>Mg(2+)</name>
        <dbReference type="ChEBI" id="CHEBI:18420"/>
    </cofactor>
</comment>
<comment type="function">
    <text evidence="1 9">Forms oxaloacetate, a four-carbon dicarboxylic acid source for the tricarboxylic acid cycle.</text>
</comment>
<comment type="subunit">
    <text evidence="9">Homotetramer.</text>
</comment>
<dbReference type="AlphaFoldDB" id="A0A1H1N8Z4"/>
<feature type="active site" evidence="9 10">
    <location>
        <position position="219"/>
    </location>
</feature>
<dbReference type="STRING" id="630515.SAMN04489812_0419"/>
<keyword evidence="6 9" id="KW-0456">Lyase</keyword>
<dbReference type="Pfam" id="PF00311">
    <property type="entry name" value="PEPcase"/>
    <property type="match status" value="2"/>
</dbReference>
<feature type="active site" evidence="9">
    <location>
        <position position="613"/>
    </location>
</feature>
<evidence type="ECO:0000313" key="13">
    <source>
        <dbReference type="Proteomes" id="UP000199103"/>
    </source>
</evidence>
<keyword evidence="12" id="KW-0670">Pyruvate</keyword>
<dbReference type="PROSITE" id="PS00781">
    <property type="entry name" value="PEPCASE_1"/>
    <property type="match status" value="1"/>
</dbReference>
<dbReference type="InterPro" id="IPR021135">
    <property type="entry name" value="PEP_COase"/>
</dbReference>
<name>A0A1H1N8Z4_9ACTN</name>
<evidence type="ECO:0000256" key="3">
    <source>
        <dbReference type="ARBA" id="ARBA00012305"/>
    </source>
</evidence>
<dbReference type="Proteomes" id="UP000199103">
    <property type="component" value="Chromosome I"/>
</dbReference>
<dbReference type="SUPFAM" id="SSF51621">
    <property type="entry name" value="Phosphoenolpyruvate/pyruvate domain"/>
    <property type="match status" value="1"/>
</dbReference>
<dbReference type="InterPro" id="IPR022805">
    <property type="entry name" value="PEP_COase_bac/pln-type"/>
</dbReference>
<keyword evidence="13" id="KW-1185">Reference proteome</keyword>
<comment type="catalytic activity">
    <reaction evidence="8 9">
        <text>oxaloacetate + phosphate = phosphoenolpyruvate + hydrogencarbonate</text>
        <dbReference type="Rhea" id="RHEA:28370"/>
        <dbReference type="ChEBI" id="CHEBI:16452"/>
        <dbReference type="ChEBI" id="CHEBI:17544"/>
        <dbReference type="ChEBI" id="CHEBI:43474"/>
        <dbReference type="ChEBI" id="CHEBI:58702"/>
        <dbReference type="EC" id="4.1.1.31"/>
    </reaction>
</comment>
<organism evidence="12 13">
    <name type="scientific">Microlunatus soli</name>
    <dbReference type="NCBI Taxonomy" id="630515"/>
    <lineage>
        <taxon>Bacteria</taxon>
        <taxon>Bacillati</taxon>
        <taxon>Actinomycetota</taxon>
        <taxon>Actinomycetes</taxon>
        <taxon>Propionibacteriales</taxon>
        <taxon>Propionibacteriaceae</taxon>
        <taxon>Microlunatus</taxon>
    </lineage>
</organism>
<dbReference type="Gene3D" id="1.20.1440.90">
    <property type="entry name" value="Phosphoenolpyruvate/pyruvate domain"/>
    <property type="match status" value="1"/>
</dbReference>
<evidence type="ECO:0000256" key="9">
    <source>
        <dbReference type="HAMAP-Rule" id="MF_00595"/>
    </source>
</evidence>
<evidence type="ECO:0000256" key="6">
    <source>
        <dbReference type="ARBA" id="ARBA00023239"/>
    </source>
</evidence>
<gene>
    <name evidence="9" type="primary">ppc</name>
    <name evidence="12" type="ORF">SAMN04489812_0419</name>
</gene>
<dbReference type="InterPro" id="IPR015813">
    <property type="entry name" value="Pyrv/PenolPyrv_kinase-like_dom"/>
</dbReference>
<dbReference type="GO" id="GO:0006099">
    <property type="term" value="P:tricarboxylic acid cycle"/>
    <property type="evidence" value="ECO:0007669"/>
    <property type="project" value="InterPro"/>
</dbReference>
<comment type="similarity">
    <text evidence="2 9">Belongs to the PEPCase type 1 family.</text>
</comment>
<evidence type="ECO:0000313" key="12">
    <source>
        <dbReference type="EMBL" id="SDR95195.1"/>
    </source>
</evidence>
<feature type="region of interest" description="Disordered" evidence="11">
    <location>
        <begin position="46"/>
        <end position="78"/>
    </location>
</feature>
<dbReference type="EMBL" id="LT629772">
    <property type="protein sequence ID" value="SDR95195.1"/>
    <property type="molecule type" value="Genomic_DNA"/>
</dbReference>
<dbReference type="GO" id="GO:0005829">
    <property type="term" value="C:cytosol"/>
    <property type="evidence" value="ECO:0007669"/>
    <property type="project" value="TreeGrafter"/>
</dbReference>
<keyword evidence="7 9" id="KW-0120">Carbon dioxide fixation</keyword>
<keyword evidence="5 9" id="KW-0460">Magnesium</keyword>
<dbReference type="GO" id="GO:0008964">
    <property type="term" value="F:phosphoenolpyruvate carboxylase activity"/>
    <property type="evidence" value="ECO:0007669"/>
    <property type="project" value="UniProtKB-UniRule"/>
</dbReference>
<dbReference type="PANTHER" id="PTHR30523">
    <property type="entry name" value="PHOSPHOENOLPYRUVATE CARBOXYLASE"/>
    <property type="match status" value="1"/>
</dbReference>
<sequence>MWIRIGRGFVAGCVRVARAGQARALARHLSGSADAPDILQAVFESRDDHEQVDTEEPLDADDTASHRISTGSRSDAVSEMPEALRQDVHLLGELLGTVIAESGGPDLLADVERLRELAIRAYTEAGSAAFDAAEAFVGGLSMDRAEAVARAFTCYFHLVNLAEEYHRIRVLRARATSGNGSGQEDSTAAAIAKLRAELGNRETLNRVAALEFRPVFTAHPTEARRRAVAACIRRISELIARRDDPRTGGPALAVNTRDLLSEIDTLWRTSPLRLDKPTPLDEVRTAMGIFDETLFTALPRIYRALDDLVADDPTVPHPPVVPAFLRLGSWIGADRDGNPNVTATITRSAAAIGAEHVLLGLERAATRIGRSLTLEAATTPPSDGLSRLWSRQRRMAGDITDEIASRSPDEPHRRVLLAIAERIAATRRRDADLAYASVEELLSDLHVVQDSLASSDVRRAYGDVQDLIWQVETFGFHLAELEVRQHSAVHAAALAEIAGGDSLSDQSEEVLETFRAIAAVQDRYGPSAARRYIVSFTRSAEDLANVYRLADVALGSAAEAPVLDVVPLFETFADLQNATTVLDGLIELPQVRDRLAATGRRLEVMLGYSDSSKDVGPVSATLALYDAQSRIAAWAKEHEIVLTLFHGRGGALGRGGGPANRAVLAQPPGSVDGRFKLTEQGEVIFARYGDPTIAARHIEQVVAATLLQSTPSISERNATASNDFADIAAIMDESSRRRFFELVRADGFPQWFATVTPQEEIGWLAIGSRPARRGLSMESLEDLRAIPWVFAWTQARINLTGWFGLGTALESVGDSQRLRDAYRRWPLFSTMIDNVEMSLAKTDSRIAERYLALGERPDLAQLVLDEMELTRNWIVEITGQERLLAGHRTLGRAVQLRSPYVDALSLIQLRALRGLRAGSSNDSEEAKWRRILLLSVNGVAAGLQNTG</sequence>
<evidence type="ECO:0000256" key="7">
    <source>
        <dbReference type="ARBA" id="ARBA00023300"/>
    </source>
</evidence>
<evidence type="ECO:0000256" key="8">
    <source>
        <dbReference type="ARBA" id="ARBA00048995"/>
    </source>
</evidence>
<dbReference type="EC" id="4.1.1.31" evidence="3 9"/>